<name>A0A9Q8L521_PASFU</name>
<evidence type="ECO:0000313" key="4">
    <source>
        <dbReference type="Proteomes" id="UP000756132"/>
    </source>
</evidence>
<keyword evidence="4" id="KW-1185">Reference proteome</keyword>
<organism evidence="3 4">
    <name type="scientific">Passalora fulva</name>
    <name type="common">Tomato leaf mold</name>
    <name type="synonym">Cladosporium fulvum</name>
    <dbReference type="NCBI Taxonomy" id="5499"/>
    <lineage>
        <taxon>Eukaryota</taxon>
        <taxon>Fungi</taxon>
        <taxon>Dikarya</taxon>
        <taxon>Ascomycota</taxon>
        <taxon>Pezizomycotina</taxon>
        <taxon>Dothideomycetes</taxon>
        <taxon>Dothideomycetidae</taxon>
        <taxon>Mycosphaerellales</taxon>
        <taxon>Mycosphaerellaceae</taxon>
        <taxon>Fulvia</taxon>
    </lineage>
</organism>
<reference evidence="3" key="2">
    <citation type="journal article" date="2022" name="Microb. Genom.">
        <title>A chromosome-scale genome assembly of the tomato pathogen Cladosporium fulvum reveals a compartmentalized genome architecture and the presence of a dispensable chromosome.</title>
        <authorList>
            <person name="Zaccaron A.Z."/>
            <person name="Chen L.H."/>
            <person name="Samaras A."/>
            <person name="Stergiopoulos I."/>
        </authorList>
    </citation>
    <scope>NUCLEOTIDE SEQUENCE</scope>
    <source>
        <strain evidence="3">Race5_Kim</strain>
    </source>
</reference>
<sequence length="172" mass="19140">MFVFGFEATKFTHIETLDGRQGSINNVPDHSGHARGSNDEEKRPKTLAADTDVELDTPPRNLSVVHLKPNIPRKTYWQKLALTTTSPGSWIIGDAPTGLTFVRNTFSTIFVFAMPAWIAGVGTANVFNTIGAIGVLMLSFVAFFIWRGKDTRVKTAKVYRYHAVRQFNGRPL</sequence>
<keyword evidence="2" id="KW-0812">Transmembrane</keyword>
<dbReference type="RefSeq" id="XP_047755353.1">
    <property type="nucleotide sequence ID" value="XM_047899951.1"/>
</dbReference>
<feature type="transmembrane region" description="Helical" evidence="2">
    <location>
        <begin position="101"/>
        <end position="120"/>
    </location>
</feature>
<feature type="region of interest" description="Disordered" evidence="1">
    <location>
        <begin position="20"/>
        <end position="44"/>
    </location>
</feature>
<feature type="compositionally biased region" description="Basic and acidic residues" evidence="1">
    <location>
        <begin position="30"/>
        <end position="44"/>
    </location>
</feature>
<evidence type="ECO:0000256" key="2">
    <source>
        <dbReference type="SAM" id="Phobius"/>
    </source>
</evidence>
<feature type="transmembrane region" description="Helical" evidence="2">
    <location>
        <begin position="126"/>
        <end position="146"/>
    </location>
</feature>
<reference evidence="3" key="1">
    <citation type="submission" date="2021-12" db="EMBL/GenBank/DDBJ databases">
        <authorList>
            <person name="Zaccaron A."/>
            <person name="Stergiopoulos I."/>
        </authorList>
    </citation>
    <scope>NUCLEOTIDE SEQUENCE</scope>
    <source>
        <strain evidence="3">Race5_Kim</strain>
    </source>
</reference>
<keyword evidence="2" id="KW-1133">Transmembrane helix</keyword>
<evidence type="ECO:0000313" key="3">
    <source>
        <dbReference type="EMBL" id="UJO10987.1"/>
    </source>
</evidence>
<dbReference type="OrthoDB" id="5215911at2759"/>
<gene>
    <name evidence="3" type="ORF">CLAFUR5_00803</name>
</gene>
<dbReference type="Proteomes" id="UP000756132">
    <property type="component" value="Chromosome 1"/>
</dbReference>
<keyword evidence="2" id="KW-0472">Membrane</keyword>
<dbReference type="KEGG" id="ffu:CLAFUR5_00803"/>
<dbReference type="AlphaFoldDB" id="A0A9Q8L521"/>
<evidence type="ECO:0000256" key="1">
    <source>
        <dbReference type="SAM" id="MobiDB-lite"/>
    </source>
</evidence>
<dbReference type="GeneID" id="71980681"/>
<dbReference type="EMBL" id="CP090163">
    <property type="protein sequence ID" value="UJO10987.1"/>
    <property type="molecule type" value="Genomic_DNA"/>
</dbReference>
<accession>A0A9Q8L521</accession>
<proteinExistence type="predicted"/>
<protein>
    <submittedName>
        <fullName evidence="3">Uncharacterized protein</fullName>
    </submittedName>
</protein>